<comment type="caution">
    <text evidence="9">The sequence shown here is derived from an EMBL/GenBank/DDBJ whole genome shotgun (WGS) entry which is preliminary data.</text>
</comment>
<evidence type="ECO:0000256" key="7">
    <source>
        <dbReference type="SAM" id="SignalP"/>
    </source>
</evidence>
<dbReference type="SUPFAM" id="SSF52743">
    <property type="entry name" value="Subtilisin-like"/>
    <property type="match status" value="1"/>
</dbReference>
<comment type="similarity">
    <text evidence="1 5 6">Belongs to the peptidase S8 family.</text>
</comment>
<dbReference type="Proteomes" id="UP000310406">
    <property type="component" value="Unassembled WGS sequence"/>
</dbReference>
<dbReference type="PROSITE" id="PS51892">
    <property type="entry name" value="SUBTILASE"/>
    <property type="match status" value="1"/>
</dbReference>
<evidence type="ECO:0000256" key="1">
    <source>
        <dbReference type="ARBA" id="ARBA00011073"/>
    </source>
</evidence>
<dbReference type="InterPro" id="IPR023827">
    <property type="entry name" value="Peptidase_S8_Asp-AS"/>
</dbReference>
<dbReference type="EMBL" id="SNTZ01000001">
    <property type="protein sequence ID" value="THV61282.1"/>
    <property type="molecule type" value="Genomic_DNA"/>
</dbReference>
<dbReference type="InterPro" id="IPR000209">
    <property type="entry name" value="Peptidase_S8/S53_dom"/>
</dbReference>
<dbReference type="InterPro" id="IPR051048">
    <property type="entry name" value="Peptidase_S8/S53_subtilisin"/>
</dbReference>
<evidence type="ECO:0000313" key="10">
    <source>
        <dbReference type="Proteomes" id="UP000310406"/>
    </source>
</evidence>
<dbReference type="GO" id="GO:0004252">
    <property type="term" value="F:serine-type endopeptidase activity"/>
    <property type="evidence" value="ECO:0007669"/>
    <property type="project" value="UniProtKB-UniRule"/>
</dbReference>
<dbReference type="PROSITE" id="PS51257">
    <property type="entry name" value="PROKAR_LIPOPROTEIN"/>
    <property type="match status" value="1"/>
</dbReference>
<dbReference type="InterPro" id="IPR022398">
    <property type="entry name" value="Peptidase_S8_His-AS"/>
</dbReference>
<dbReference type="InterPro" id="IPR023828">
    <property type="entry name" value="Peptidase_S8_Ser-AS"/>
</dbReference>
<organism evidence="9 10">
    <name type="scientific">Flagellimonas alvinocaridis</name>
    <dbReference type="NCBI Taxonomy" id="2530200"/>
    <lineage>
        <taxon>Bacteria</taxon>
        <taxon>Pseudomonadati</taxon>
        <taxon>Bacteroidota</taxon>
        <taxon>Flavobacteriia</taxon>
        <taxon>Flavobacteriales</taxon>
        <taxon>Flavobacteriaceae</taxon>
        <taxon>Flagellimonas</taxon>
    </lineage>
</organism>
<dbReference type="PROSITE" id="PS00136">
    <property type="entry name" value="SUBTILASE_ASP"/>
    <property type="match status" value="1"/>
</dbReference>
<dbReference type="PROSITE" id="PS00137">
    <property type="entry name" value="SUBTILASE_HIS"/>
    <property type="match status" value="1"/>
</dbReference>
<feature type="active site" description="Charge relay system" evidence="5">
    <location>
        <position position="292"/>
    </location>
</feature>
<dbReference type="PRINTS" id="PR00723">
    <property type="entry name" value="SUBTILISIN"/>
</dbReference>
<dbReference type="PANTHER" id="PTHR43399:SF4">
    <property type="entry name" value="CELL WALL-ASSOCIATED PROTEASE"/>
    <property type="match status" value="1"/>
</dbReference>
<dbReference type="Gene3D" id="3.40.50.200">
    <property type="entry name" value="Peptidase S8/S53 domain"/>
    <property type="match status" value="2"/>
</dbReference>
<feature type="active site" description="Charge relay system" evidence="5">
    <location>
        <position position="464"/>
    </location>
</feature>
<dbReference type="OrthoDB" id="9798386at2"/>
<dbReference type="RefSeq" id="WP_136565066.1">
    <property type="nucleotide sequence ID" value="NZ_SNTZ01000001.1"/>
</dbReference>
<dbReference type="PANTHER" id="PTHR43399">
    <property type="entry name" value="SUBTILISIN-RELATED"/>
    <property type="match status" value="1"/>
</dbReference>
<dbReference type="Pfam" id="PF00082">
    <property type="entry name" value="Peptidase_S8"/>
    <property type="match status" value="1"/>
</dbReference>
<accession>A0A4S8RTD0</accession>
<feature type="signal peptide" evidence="7">
    <location>
        <begin position="1"/>
        <end position="21"/>
    </location>
</feature>
<keyword evidence="7" id="KW-0732">Signal</keyword>
<dbReference type="AlphaFoldDB" id="A0A4S8RTD0"/>
<keyword evidence="3 5" id="KW-0378">Hydrolase</keyword>
<sequence>MNRTYLNLSFASLSASLFLMGCGATTSLVSTPVENIDTVPLKISELTDTEKKHWGHADLIADTIPGMSVDKAYNEVIKNKKGKTVIVAVVDSGIDLEHEDLNGVLWTNKGERPNNGKDDDGNGYVDDIHGYNFLGNSYNEQLEYVRMLRVNVGDASERAKARILLDSEYPEALQNKQQYEQIFQVVKNADNSVKEALGKDTYTKKELLAIEPKSEQMQQNVAILTQMFTYGESIPDVLEELEEGITYFTDQVNYNLNKDFNGRTPVGDDPYDMDDARYGNGNPKNQVDSESHGTHVAGIIAAERNNGKGINGVAQNVEIMSIRAVPNGDEYDKDIALAIRYAVDNGAKIINCSFGKSFSPKAEWVYDAIQYAASRDVLIVHAAGNDGHNLDNPENPNYPNDHKFGTTEFIDNVITVGALTSSYGSEMVASFSNYGAQNVDVFAPGDAIYSTMPNNDYEFQGGTSMAAPAVSGVAALIRSYYPDLSATQVKQIIMQSGLRSKASVVLSGDTTKSDAFNTISKSGKMVNAYNALILADNISTGKMTLQSNSK</sequence>
<keyword evidence="10" id="KW-1185">Reference proteome</keyword>
<feature type="chain" id="PRO_5020807222" evidence="7">
    <location>
        <begin position="22"/>
        <end position="550"/>
    </location>
</feature>
<dbReference type="CDD" id="cd07483">
    <property type="entry name" value="Peptidases_S8_Subtilisin_Novo-like"/>
    <property type="match status" value="1"/>
</dbReference>
<evidence type="ECO:0000313" key="9">
    <source>
        <dbReference type="EMBL" id="THV61282.1"/>
    </source>
</evidence>
<feature type="domain" description="Peptidase S8/S53" evidence="8">
    <location>
        <begin position="82"/>
        <end position="497"/>
    </location>
</feature>
<dbReference type="GO" id="GO:0006508">
    <property type="term" value="P:proteolysis"/>
    <property type="evidence" value="ECO:0007669"/>
    <property type="project" value="UniProtKB-KW"/>
</dbReference>
<proteinExistence type="inferred from homology"/>
<evidence type="ECO:0000259" key="8">
    <source>
        <dbReference type="Pfam" id="PF00082"/>
    </source>
</evidence>
<dbReference type="InterPro" id="IPR017308">
    <property type="entry name" value="Pept_S8_subtilisin_bacteroid"/>
</dbReference>
<feature type="active site" description="Charge relay system" evidence="5">
    <location>
        <position position="91"/>
    </location>
</feature>
<dbReference type="PROSITE" id="PS00138">
    <property type="entry name" value="SUBTILASE_SER"/>
    <property type="match status" value="1"/>
</dbReference>
<gene>
    <name evidence="9" type="ORF">EZV76_02850</name>
</gene>
<evidence type="ECO:0000256" key="4">
    <source>
        <dbReference type="ARBA" id="ARBA00022825"/>
    </source>
</evidence>
<evidence type="ECO:0000256" key="5">
    <source>
        <dbReference type="PROSITE-ProRule" id="PRU01240"/>
    </source>
</evidence>
<evidence type="ECO:0000256" key="3">
    <source>
        <dbReference type="ARBA" id="ARBA00022801"/>
    </source>
</evidence>
<dbReference type="InterPro" id="IPR034080">
    <property type="entry name" value="Protease_P7-like_dom"/>
</dbReference>
<dbReference type="InterPro" id="IPR015500">
    <property type="entry name" value="Peptidase_S8_subtilisin-rel"/>
</dbReference>
<dbReference type="InterPro" id="IPR036852">
    <property type="entry name" value="Peptidase_S8/S53_dom_sf"/>
</dbReference>
<keyword evidence="2 5" id="KW-0645">Protease</keyword>
<evidence type="ECO:0000256" key="6">
    <source>
        <dbReference type="RuleBase" id="RU003355"/>
    </source>
</evidence>
<protein>
    <submittedName>
        <fullName evidence="9">Peptidase S8</fullName>
    </submittedName>
</protein>
<name>A0A4S8RTD0_9FLAO</name>
<keyword evidence="4 5" id="KW-0720">Serine protease</keyword>
<reference evidence="9 10" key="1">
    <citation type="submission" date="2019-03" db="EMBL/GenBank/DDBJ databases">
        <title>Muricauda SCR12 sp.nov, a marine bacterium isolated from Pacific Ocean:the Okinawa trough.</title>
        <authorList>
            <person name="Liu L."/>
        </authorList>
    </citation>
    <scope>NUCLEOTIDE SEQUENCE [LARGE SCALE GENOMIC DNA]</scope>
    <source>
        <strain evidence="9 10">SCR12</strain>
    </source>
</reference>
<dbReference type="PIRSF" id="PIRSF037892">
    <property type="entry name" value="Subtilisin_rel_SRU_0565"/>
    <property type="match status" value="1"/>
</dbReference>
<evidence type="ECO:0000256" key="2">
    <source>
        <dbReference type="ARBA" id="ARBA00022670"/>
    </source>
</evidence>